<dbReference type="EMBL" id="CP014226">
    <property type="protein sequence ID" value="AMD00006.1"/>
    <property type="molecule type" value="Genomic_DNA"/>
</dbReference>
<keyword evidence="4" id="KW-1003">Cell membrane</keyword>
<feature type="transmembrane region" description="Helical" evidence="22">
    <location>
        <begin position="1146"/>
        <end position="1179"/>
    </location>
</feature>
<dbReference type="PROSITE" id="PS51192">
    <property type="entry name" value="HELICASE_ATP_BIND_1"/>
    <property type="match status" value="1"/>
</dbReference>
<evidence type="ECO:0000313" key="26">
    <source>
        <dbReference type="Proteomes" id="UP000063387"/>
    </source>
</evidence>
<dbReference type="InterPro" id="IPR023299">
    <property type="entry name" value="ATPase_P-typ_cyto_dom_N"/>
</dbReference>
<evidence type="ECO:0000256" key="1">
    <source>
        <dbReference type="ARBA" id="ARBA00004496"/>
    </source>
</evidence>
<dbReference type="GO" id="GO:0016887">
    <property type="term" value="F:ATP hydrolysis activity"/>
    <property type="evidence" value="ECO:0007669"/>
    <property type="project" value="InterPro"/>
</dbReference>
<dbReference type="FunFam" id="3.40.50.300:FF:000546">
    <property type="entry name" value="Transcription-repair-coupling factor"/>
    <property type="match status" value="1"/>
</dbReference>
<dbReference type="SMART" id="SM00490">
    <property type="entry name" value="HELICc"/>
    <property type="match status" value="1"/>
</dbReference>
<dbReference type="GO" id="GO:0036376">
    <property type="term" value="P:sodium ion export across plasma membrane"/>
    <property type="evidence" value="ECO:0007669"/>
    <property type="project" value="TreeGrafter"/>
</dbReference>
<dbReference type="InterPro" id="IPR018303">
    <property type="entry name" value="ATPase_P-typ_P_site"/>
</dbReference>
<dbReference type="SMART" id="SM00487">
    <property type="entry name" value="DEXDc"/>
    <property type="match status" value="1"/>
</dbReference>
<dbReference type="InterPro" id="IPR014001">
    <property type="entry name" value="Helicase_ATP-bd"/>
</dbReference>
<dbReference type="SFLD" id="SFLDS00003">
    <property type="entry name" value="Haloacid_Dehalogenase"/>
    <property type="match status" value="1"/>
</dbReference>
<keyword evidence="7" id="KW-0479">Metal-binding</keyword>
<dbReference type="GO" id="GO:0030007">
    <property type="term" value="P:intracellular potassium ion homeostasis"/>
    <property type="evidence" value="ECO:0007669"/>
    <property type="project" value="TreeGrafter"/>
</dbReference>
<dbReference type="InterPro" id="IPR023214">
    <property type="entry name" value="HAD_sf"/>
</dbReference>
<dbReference type="Gene3D" id="3.40.50.11180">
    <property type="match status" value="1"/>
</dbReference>
<dbReference type="KEGG" id="hco:LOKO_00929"/>
<reference evidence="25 26" key="1">
    <citation type="journal article" date="2016" name="Genome Announc.">
        <title>Draft Genome Sequence of 'Halomonas chromatireducens' Strain AGD 8-3, a Haloalkaliphilic Chromate- and Selenite-Reducing Gammaproteobacterium.</title>
        <authorList>
            <person name="Sharko F.S."/>
            <person name="Shapovalova A.A."/>
            <person name="Tsygankova S.V."/>
            <person name="Komova A.V."/>
            <person name="Boulygina E.S."/>
            <person name="Teslyuk A.B."/>
            <person name="Gotovtsev P.M."/>
            <person name="Namsaraev Z.B."/>
            <person name="Khijniak T.V."/>
            <person name="Nedoluzhko A.V."/>
            <person name="Vasilov R.G."/>
        </authorList>
    </citation>
    <scope>NUCLEOTIDE SEQUENCE [LARGE SCALE GENOMIC DNA]</scope>
    <source>
        <strain evidence="25 26">AGD 8-3</strain>
    </source>
</reference>
<dbReference type="GO" id="GO:0005391">
    <property type="term" value="F:P-type sodium:potassium-exchanging transporter activity"/>
    <property type="evidence" value="ECO:0007669"/>
    <property type="project" value="TreeGrafter"/>
</dbReference>
<name>A0A120JVR4_9GAMM</name>
<dbReference type="GO" id="GO:0005886">
    <property type="term" value="C:plasma membrane"/>
    <property type="evidence" value="ECO:0007669"/>
    <property type="project" value="UniProtKB-SubCell"/>
</dbReference>
<evidence type="ECO:0000256" key="18">
    <source>
        <dbReference type="ARBA" id="ARBA00061104"/>
    </source>
</evidence>
<keyword evidence="11" id="KW-0347">Helicase</keyword>
<dbReference type="InterPro" id="IPR027417">
    <property type="entry name" value="P-loop_NTPase"/>
</dbReference>
<dbReference type="Pfam" id="PF00689">
    <property type="entry name" value="Cation_ATPase_C"/>
    <property type="match status" value="1"/>
</dbReference>
<evidence type="ECO:0000259" key="23">
    <source>
        <dbReference type="PROSITE" id="PS51192"/>
    </source>
</evidence>
<comment type="subcellular location">
    <subcellularLocation>
        <location evidence="2">Cell membrane</location>
        <topology evidence="2">Multi-pass membrane protein</topology>
    </subcellularLocation>
    <subcellularLocation>
        <location evidence="1 21">Cytoplasm</location>
    </subcellularLocation>
</comment>
<evidence type="ECO:0000256" key="11">
    <source>
        <dbReference type="ARBA" id="ARBA00022806"/>
    </source>
</evidence>
<dbReference type="GO" id="GO:0005524">
    <property type="term" value="F:ATP binding"/>
    <property type="evidence" value="ECO:0007669"/>
    <property type="project" value="UniProtKB-UniRule"/>
</dbReference>
<dbReference type="InterPro" id="IPR011545">
    <property type="entry name" value="DEAD/DEAH_box_helicase_dom"/>
</dbReference>
<dbReference type="Gene3D" id="2.40.10.170">
    <property type="match status" value="1"/>
</dbReference>
<feature type="domain" description="Helicase C-terminal" evidence="24">
    <location>
        <begin position="789"/>
        <end position="956"/>
    </location>
</feature>
<dbReference type="InterPro" id="IPR008250">
    <property type="entry name" value="ATPase_P-typ_transduc_dom_A_sf"/>
</dbReference>
<dbReference type="Pfam" id="PF21132">
    <property type="entry name" value="MFD_D3"/>
    <property type="match status" value="1"/>
</dbReference>
<dbReference type="Gene3D" id="2.70.150.10">
    <property type="entry name" value="Calcium-transporting ATPase, cytoplasmic transduction domain A"/>
    <property type="match status" value="1"/>
</dbReference>
<dbReference type="SUPFAM" id="SSF141259">
    <property type="entry name" value="CarD-like"/>
    <property type="match status" value="1"/>
</dbReference>
<dbReference type="NCBIfam" id="TIGR00580">
    <property type="entry name" value="mfd"/>
    <property type="match status" value="1"/>
</dbReference>
<dbReference type="InterPro" id="IPR041471">
    <property type="entry name" value="UvrB_inter"/>
</dbReference>
<dbReference type="EC" id="3.6.4.-" evidence="21"/>
<evidence type="ECO:0000256" key="17">
    <source>
        <dbReference type="ARBA" id="ARBA00023204"/>
    </source>
</evidence>
<feature type="domain" description="Helicase ATP-binding" evidence="23">
    <location>
        <begin position="615"/>
        <end position="776"/>
    </location>
</feature>
<dbReference type="InterPro" id="IPR006068">
    <property type="entry name" value="ATPase_P-typ_cation-transptr_C"/>
</dbReference>
<evidence type="ECO:0000256" key="20">
    <source>
        <dbReference type="ARBA" id="ARBA00070128"/>
    </source>
</evidence>
<evidence type="ECO:0000256" key="8">
    <source>
        <dbReference type="ARBA" id="ARBA00022741"/>
    </source>
</evidence>
<evidence type="ECO:0000256" key="16">
    <source>
        <dbReference type="ARBA" id="ARBA00023136"/>
    </source>
</evidence>
<dbReference type="GO" id="GO:0005737">
    <property type="term" value="C:cytoplasm"/>
    <property type="evidence" value="ECO:0007669"/>
    <property type="project" value="UniProtKB-SubCell"/>
</dbReference>
<comment type="similarity">
    <text evidence="3">Belongs to the cation transport ATPase (P-type) (TC 3.A.3) family. Type IIA subfamily.</text>
</comment>
<comment type="similarity">
    <text evidence="18 21">In the N-terminal section; belongs to the UvrB family.</text>
</comment>
<dbReference type="Pfam" id="PF00122">
    <property type="entry name" value="E1-E2_ATPase"/>
    <property type="match status" value="1"/>
</dbReference>
<dbReference type="SFLD" id="SFLDF00027">
    <property type="entry name" value="p-type_atpase"/>
    <property type="match status" value="1"/>
</dbReference>
<proteinExistence type="inferred from homology"/>
<dbReference type="STRING" id="507626.LOKO_00929"/>
<dbReference type="SUPFAM" id="SSF81660">
    <property type="entry name" value="Metal cation-transporting ATPase, ATP-binding domain N"/>
    <property type="match status" value="1"/>
</dbReference>
<dbReference type="NCBIfam" id="TIGR01494">
    <property type="entry name" value="ATPase_P-type"/>
    <property type="match status" value="2"/>
</dbReference>
<keyword evidence="17 21" id="KW-0234">DNA repair</keyword>
<evidence type="ECO:0000256" key="21">
    <source>
        <dbReference type="HAMAP-Rule" id="MF_00969"/>
    </source>
</evidence>
<dbReference type="InterPro" id="IPR048635">
    <property type="entry name" value="MFD_D3"/>
</dbReference>
<evidence type="ECO:0000256" key="19">
    <source>
        <dbReference type="ARBA" id="ARBA00061399"/>
    </source>
</evidence>
<dbReference type="GO" id="GO:0004386">
    <property type="term" value="F:helicase activity"/>
    <property type="evidence" value="ECO:0007669"/>
    <property type="project" value="UniProtKB-KW"/>
</dbReference>
<evidence type="ECO:0000256" key="22">
    <source>
        <dbReference type="SAM" id="Phobius"/>
    </source>
</evidence>
<dbReference type="FunFam" id="3.40.50.1000:FF:000083">
    <property type="entry name" value="Sodium/potassium-transporting ATPase subunit alpha"/>
    <property type="match status" value="1"/>
</dbReference>
<evidence type="ECO:0000256" key="15">
    <source>
        <dbReference type="ARBA" id="ARBA00023125"/>
    </source>
</evidence>
<dbReference type="SFLD" id="SFLDG00002">
    <property type="entry name" value="C1.7:_P-type_atpase_like"/>
    <property type="match status" value="1"/>
</dbReference>
<evidence type="ECO:0000256" key="9">
    <source>
        <dbReference type="ARBA" id="ARBA00022763"/>
    </source>
</evidence>
<dbReference type="PANTHER" id="PTHR43294">
    <property type="entry name" value="SODIUM/POTASSIUM-TRANSPORTING ATPASE SUBUNIT ALPHA"/>
    <property type="match status" value="1"/>
</dbReference>
<dbReference type="InterPro" id="IPR004576">
    <property type="entry name" value="Mfd"/>
</dbReference>
<keyword evidence="13" id="KW-1278">Translocase</keyword>
<keyword evidence="16 22" id="KW-0472">Membrane</keyword>
<evidence type="ECO:0000256" key="10">
    <source>
        <dbReference type="ARBA" id="ARBA00022801"/>
    </source>
</evidence>
<evidence type="ECO:0000256" key="12">
    <source>
        <dbReference type="ARBA" id="ARBA00022840"/>
    </source>
</evidence>
<gene>
    <name evidence="25" type="primary">mfd_1</name>
    <name evidence="21" type="synonym">mfd</name>
    <name evidence="25" type="ORF">LOKO_00929</name>
</gene>
<dbReference type="SUPFAM" id="SSF56784">
    <property type="entry name" value="HAD-like"/>
    <property type="match status" value="1"/>
</dbReference>
<dbReference type="PRINTS" id="PR00119">
    <property type="entry name" value="CATATPASE"/>
</dbReference>
<dbReference type="InterPro" id="IPR050510">
    <property type="entry name" value="Cation_transp_ATPase_P-type"/>
</dbReference>
<evidence type="ECO:0000256" key="14">
    <source>
        <dbReference type="ARBA" id="ARBA00022989"/>
    </source>
</evidence>
<dbReference type="GO" id="GO:1902600">
    <property type="term" value="P:proton transmembrane transport"/>
    <property type="evidence" value="ECO:0007669"/>
    <property type="project" value="TreeGrafter"/>
</dbReference>
<dbReference type="Gene3D" id="3.40.50.300">
    <property type="entry name" value="P-loop containing nucleotide triphosphate hydrolases"/>
    <property type="match status" value="2"/>
</dbReference>
<keyword evidence="8 21" id="KW-0547">Nucleotide-binding</keyword>
<dbReference type="GO" id="GO:0003684">
    <property type="term" value="F:damaged DNA binding"/>
    <property type="evidence" value="ECO:0007669"/>
    <property type="project" value="InterPro"/>
</dbReference>
<dbReference type="Gene3D" id="3.30.2060.10">
    <property type="entry name" value="Penicillin-binding protein 1b domain"/>
    <property type="match status" value="1"/>
</dbReference>
<dbReference type="InterPro" id="IPR023298">
    <property type="entry name" value="ATPase_P-typ_TM_dom_sf"/>
</dbReference>
<evidence type="ECO:0000256" key="2">
    <source>
        <dbReference type="ARBA" id="ARBA00004651"/>
    </source>
</evidence>
<dbReference type="PROSITE" id="PS51194">
    <property type="entry name" value="HELICASE_CTER"/>
    <property type="match status" value="1"/>
</dbReference>
<dbReference type="Gene3D" id="3.40.50.1000">
    <property type="entry name" value="HAD superfamily/HAD-like"/>
    <property type="match status" value="1"/>
</dbReference>
<keyword evidence="6 22" id="KW-0812">Transmembrane</keyword>
<dbReference type="FunFam" id="2.70.150.10:FF:000016">
    <property type="entry name" value="Calcium-transporting P-type ATPase putative"/>
    <property type="match status" value="1"/>
</dbReference>
<dbReference type="PROSITE" id="PS00154">
    <property type="entry name" value="ATPASE_E1_E2"/>
    <property type="match status" value="1"/>
</dbReference>
<evidence type="ECO:0000256" key="5">
    <source>
        <dbReference type="ARBA" id="ARBA00022490"/>
    </source>
</evidence>
<dbReference type="FunFam" id="3.40.50.300:FF:000300">
    <property type="entry name" value="Transcription-repair-coupling factor"/>
    <property type="match status" value="1"/>
</dbReference>
<dbReference type="CDD" id="cd17991">
    <property type="entry name" value="DEXHc_TRCF"/>
    <property type="match status" value="1"/>
</dbReference>
<dbReference type="Pfam" id="PF02559">
    <property type="entry name" value="CarD_TRCF_RID"/>
    <property type="match status" value="1"/>
</dbReference>
<evidence type="ECO:0000313" key="25">
    <source>
        <dbReference type="EMBL" id="AMD00006.1"/>
    </source>
</evidence>
<dbReference type="SUPFAM" id="SSF81653">
    <property type="entry name" value="Calcium ATPase, transduction domain A"/>
    <property type="match status" value="1"/>
</dbReference>
<dbReference type="SUPFAM" id="SSF81665">
    <property type="entry name" value="Calcium ATPase, transmembrane domain M"/>
    <property type="match status" value="1"/>
</dbReference>
<evidence type="ECO:0000256" key="7">
    <source>
        <dbReference type="ARBA" id="ARBA00022723"/>
    </source>
</evidence>
<dbReference type="InterPro" id="IPR001757">
    <property type="entry name" value="P_typ_ATPase"/>
</dbReference>
<dbReference type="Pfam" id="PF17757">
    <property type="entry name" value="UvrB_inter"/>
    <property type="match status" value="1"/>
</dbReference>
<dbReference type="Gene3D" id="1.20.1110.10">
    <property type="entry name" value="Calcium-transporting ATPase, transmembrane domain"/>
    <property type="match status" value="1"/>
</dbReference>
<protein>
    <recommendedName>
        <fullName evidence="20 21">Transcription-repair-coupling factor</fullName>
        <shortName evidence="21">TRCF</shortName>
        <ecNumber evidence="21">3.6.4.-</ecNumber>
    </recommendedName>
</protein>
<dbReference type="GO" id="GO:0006355">
    <property type="term" value="P:regulation of DNA-templated transcription"/>
    <property type="evidence" value="ECO:0007669"/>
    <property type="project" value="UniProtKB-UniRule"/>
</dbReference>
<dbReference type="Pfam" id="PF00270">
    <property type="entry name" value="DEAD"/>
    <property type="match status" value="1"/>
</dbReference>
<dbReference type="SUPFAM" id="SSF52540">
    <property type="entry name" value="P-loop containing nucleoside triphosphate hydrolases"/>
    <property type="match status" value="4"/>
</dbReference>
<dbReference type="GO" id="GO:0000716">
    <property type="term" value="P:transcription-coupled nucleotide-excision repair, DNA damage recognition"/>
    <property type="evidence" value="ECO:0007669"/>
    <property type="project" value="UniProtKB-UniRule"/>
</dbReference>
<dbReference type="GO" id="GO:0046872">
    <property type="term" value="F:metal ion binding"/>
    <property type="evidence" value="ECO:0007669"/>
    <property type="project" value="UniProtKB-KW"/>
</dbReference>
<dbReference type="Pfam" id="PF00271">
    <property type="entry name" value="Helicase_C"/>
    <property type="match status" value="1"/>
</dbReference>
<accession>A0A120JVR4</accession>
<dbReference type="Proteomes" id="UP000063387">
    <property type="component" value="Chromosome"/>
</dbReference>
<feature type="transmembrane region" description="Helical" evidence="22">
    <location>
        <begin position="1603"/>
        <end position="1621"/>
    </location>
</feature>
<dbReference type="InterPro" id="IPR044492">
    <property type="entry name" value="P_typ_ATPase_HD_dom"/>
</dbReference>
<comment type="similarity">
    <text evidence="19 21">In the C-terminal section; belongs to the helicase family. RecG subfamily.</text>
</comment>
<organism evidence="25 26">
    <name type="scientific">Halomonas chromatireducens</name>
    <dbReference type="NCBI Taxonomy" id="507626"/>
    <lineage>
        <taxon>Bacteria</taxon>
        <taxon>Pseudomonadati</taxon>
        <taxon>Pseudomonadota</taxon>
        <taxon>Gammaproteobacteria</taxon>
        <taxon>Oceanospirillales</taxon>
        <taxon>Halomonadaceae</taxon>
        <taxon>Halomonas</taxon>
    </lineage>
</organism>
<evidence type="ECO:0000256" key="13">
    <source>
        <dbReference type="ARBA" id="ARBA00022967"/>
    </source>
</evidence>
<dbReference type="InterPro" id="IPR059000">
    <property type="entry name" value="ATPase_P-type_domA"/>
</dbReference>
<comment type="function">
    <text evidence="21">Couples transcription and DNA repair by recognizing RNA polymerase (RNAP) stalled at DNA lesions. Mediates ATP-dependent release of RNAP and its truncated transcript from the DNA, and recruitment of nucleotide excision repair machinery to the damaged site.</text>
</comment>
<dbReference type="PRINTS" id="PR00120">
    <property type="entry name" value="HATPASE"/>
</dbReference>
<keyword evidence="15 21" id="KW-0238">DNA-binding</keyword>
<evidence type="ECO:0000256" key="3">
    <source>
        <dbReference type="ARBA" id="ARBA00005675"/>
    </source>
</evidence>
<dbReference type="PATRIC" id="fig|507626.3.peg.918"/>
<dbReference type="Gene3D" id="3.40.50.11140">
    <property type="match status" value="1"/>
</dbReference>
<dbReference type="GO" id="GO:0006883">
    <property type="term" value="P:intracellular sodium ion homeostasis"/>
    <property type="evidence" value="ECO:0007669"/>
    <property type="project" value="TreeGrafter"/>
</dbReference>
<feature type="transmembrane region" description="Helical" evidence="22">
    <location>
        <begin position="1120"/>
        <end position="1140"/>
    </location>
</feature>
<dbReference type="InterPro" id="IPR001650">
    <property type="entry name" value="Helicase_C-like"/>
</dbReference>
<dbReference type="SMART" id="SM01058">
    <property type="entry name" value="CarD_TRCF"/>
    <property type="match status" value="1"/>
</dbReference>
<dbReference type="InterPro" id="IPR036412">
    <property type="entry name" value="HAD-like_sf"/>
</dbReference>
<keyword evidence="12 21" id="KW-0067">ATP-binding</keyword>
<keyword evidence="26" id="KW-1185">Reference proteome</keyword>
<dbReference type="InterPro" id="IPR036101">
    <property type="entry name" value="CarD-like/TRCF_RID_sf"/>
</dbReference>
<dbReference type="Pfam" id="PF13246">
    <property type="entry name" value="Cation_ATPase"/>
    <property type="match status" value="1"/>
</dbReference>
<dbReference type="Gene3D" id="3.40.1110.10">
    <property type="entry name" value="Calcium-transporting ATPase, cytoplasmic domain N"/>
    <property type="match status" value="1"/>
</dbReference>
<dbReference type="GO" id="GO:1990573">
    <property type="term" value="P:potassium ion import across plasma membrane"/>
    <property type="evidence" value="ECO:0007669"/>
    <property type="project" value="TreeGrafter"/>
</dbReference>
<keyword evidence="9 21" id="KW-0227">DNA damage</keyword>
<evidence type="ECO:0000256" key="4">
    <source>
        <dbReference type="ARBA" id="ARBA00022475"/>
    </source>
</evidence>
<evidence type="ECO:0000259" key="24">
    <source>
        <dbReference type="PROSITE" id="PS51194"/>
    </source>
</evidence>
<keyword evidence="5 21" id="KW-0963">Cytoplasm</keyword>
<reference evidence="25 26" key="2">
    <citation type="submission" date="2016-02" db="EMBL/GenBank/DDBJ databases">
        <authorList>
            <person name="Wen L."/>
            <person name="He K."/>
            <person name="Yang H."/>
        </authorList>
    </citation>
    <scope>NUCLEOTIDE SEQUENCE [LARGE SCALE GENOMIC DNA]</scope>
    <source>
        <strain evidence="25 26">AGD 8-3</strain>
    </source>
</reference>
<keyword evidence="14 22" id="KW-1133">Transmembrane helix</keyword>
<dbReference type="HAMAP" id="MF_00969">
    <property type="entry name" value="TRCF"/>
    <property type="match status" value="1"/>
</dbReference>
<dbReference type="PANTHER" id="PTHR43294:SF20">
    <property type="entry name" value="P-TYPE ATPASE"/>
    <property type="match status" value="1"/>
</dbReference>
<keyword evidence="10 21" id="KW-0378">Hydrolase</keyword>
<dbReference type="InterPro" id="IPR003711">
    <property type="entry name" value="CarD-like/TRCF_RID"/>
</dbReference>
<sequence>MSHFSLLDPPRPRCLRDTLFWHTPPGSGTALALAHLAEDAPLLVVTADTAGAQRLENDLRFFSTTPVLPFPDWETLPYDSFSPHQDIVSARLRTLRRLQDGTHGIVLVAINTLMQRLPPVEYIAGRVLTLEVGMRLDREGFRESLSRAGYRAVETVYEPGEYALRGALIDLFPMGSESPLRIDLFDDEIDTLRHFDPDTQRSREKVDGVELLPAHEYSLARSAIACFREGFETLFDVDPRQCPLYVDALKGIPSPGLEQYLPLFFENTATLFEHLAEGTRVALLPGVFDAAEHHWAAIESRYENLGVDPTRPLLPPHRAFVPVAEAFAAIKQHPRVEITDDPDHRHALLPAAKAPPSVPINARAKQPLAALEAFLAQNPDTRTLFVAESRGRREALEETLAPLHLQLPHAADFHSFLDGDSRLAITEGEIDAGLWLERPDLAVISETELLGDVVRQSRRREKATDANELAVRHLSELRPGAPVVHQTHGVGRYRGLETLEAGGQAAEFVALEYAEGARLYVPVDSLHLISRYAGADDELAPLHRLGSDHWDKARRRAAEKIRDTAAELLDVYARREAREGFACTPPDDEYSRFAASFPFEETPDQRAAIAAVIGDMTAPRPMDRVVCGDVGFGKTEVAMRAAFLAVQSGRQVVVLVPTTLLARQHYENFRDRFADTAVQIELISRFTAGKGQAESLQRIESGKADIVIGTHKLLSKSMKLPNMGLIIIDEEHRFGVSQKERLKNLRAEVDILTLTATPIPRTLNMAMSGIRDLSIIATPPARRLSVKTFVQQRDESVIKEAILREILRGGQVYFLHNEVKTIEIAAEKVRELVPEARVAVAHGQLPERALERVMSDFYHKRFNVLVCSTIIETGIDVPSANTIVIERADRFGLAQLHQLRGRVGRSHHQAYAYLLAPPPRTMTRDAAKRLEAIAGAEDLGAGFTLASHDMEIRGAGELLGEEQSGQMEAIGFIQEGKAEQALESIRDMLSPQANVLRGGKRQTIDAEELVPGDIVMVESGDRIPADLRLIEAKRLRTEEAALTGESTPVDKQTEPVEENADLAERSAMAYASTIVAQGTAVGLVVETGTRTEIGRISEMLRDVEQLKTPLLRQLDRAGRVLAIFILGAAALTATFGVIIHDQAISAMFMAAVGLAVAAIPEGLPAIVTITLALGVQAMAKRNAIIRRLPAVETLGSISTIFSDKTGTLTRNEMTAQAIWLPEGEFRLSGIGFKPEGELQLAPRDKESDEEGETISLDDYPALAHFLKVGVLCNDAELAKEEERWTIHGDPTEGALVVAAAKGDVDTHELREEHPRKDAIPFESERKYMATLNDLDGSRLLVKGAPDRLLEMCHKVRGDDGDNDLDHQEWEDRIHALSSRGLRVLALAEKDGEGISGELSDEHAEEGLVLLGLVGLLDPPREAAIEAVKQCLQAGIRPVMVTGDHAVTARAIADQLGFAQTEEAVSGRELESMSDEELEKKILKVDVFARAAPEHKLRLVKAMQAQGGICAMTGDGVNDGPALKRADVGVAMGIQGTEAAKEAAEMVLADDNFATIVNAIEEGRKVYDNIRKTITFILPTNGGQGLAIMLAVLGGTMLPVTPLQALWVNMVVAVTLGLALAFEKAEPDIMQRQPRDPSAALLEQSLDVGCRNMALDDIAIDQRRMTGGEFRGDTVFHLYRAHIAGLVLANLEALLSEVIGPVGTTATVGILVHLDHRTGSVMRFEETS</sequence>
<evidence type="ECO:0000256" key="6">
    <source>
        <dbReference type="ARBA" id="ARBA00022692"/>
    </source>
</evidence>